<dbReference type="PIRSF" id="PIRSF028234">
    <property type="entry name" value="UCP028234"/>
    <property type="match status" value="1"/>
</dbReference>
<dbReference type="PANTHER" id="PTHR38451:SF1">
    <property type="entry name" value="TRNA (ADENINE(22)-N(1))-METHYLTRANSFERASE"/>
    <property type="match status" value="1"/>
</dbReference>
<evidence type="ECO:0000313" key="1">
    <source>
        <dbReference type="EMBL" id="KKN55405.1"/>
    </source>
</evidence>
<dbReference type="Pfam" id="PF12847">
    <property type="entry name" value="Methyltransf_18"/>
    <property type="match status" value="1"/>
</dbReference>
<comment type="caution">
    <text evidence="1">The sequence shown here is derived from an EMBL/GenBank/DDBJ whole genome shotgun (WGS) entry which is preliminary data.</text>
</comment>
<proteinExistence type="predicted"/>
<dbReference type="PANTHER" id="PTHR38451">
    <property type="entry name" value="TRNA (ADENINE(22)-N(1))-METHYLTRANSFERASE"/>
    <property type="match status" value="1"/>
</dbReference>
<accession>A0A0F9RFX3</accession>
<dbReference type="InterPro" id="IPR029063">
    <property type="entry name" value="SAM-dependent_MTases_sf"/>
</dbReference>
<evidence type="ECO:0008006" key="2">
    <source>
        <dbReference type="Google" id="ProtNLM"/>
    </source>
</evidence>
<name>A0A0F9RFX3_9ZZZZ</name>
<protein>
    <recommendedName>
        <fullName evidence="2">SAM-dependent methyltransferase</fullName>
    </recommendedName>
</protein>
<dbReference type="Gene3D" id="3.40.50.150">
    <property type="entry name" value="Vaccinia Virus protein VP39"/>
    <property type="match status" value="1"/>
</dbReference>
<dbReference type="AlphaFoldDB" id="A0A0F9RFX3"/>
<dbReference type="EMBL" id="LAZR01000886">
    <property type="protein sequence ID" value="KKN55405.1"/>
    <property type="molecule type" value="Genomic_DNA"/>
</dbReference>
<gene>
    <name evidence="1" type="ORF">LCGC14_0582560</name>
</gene>
<dbReference type="InterPro" id="IPR016876">
    <property type="entry name" value="UCP028234"/>
</dbReference>
<sequence length="226" mass="25826">MKLSKRLTAINTLISQHHDIIWDCCCDHGYLGMALLKRAAAEQVIFVDIVAALMNNLEAQLSSINKLQKVCNKNPQWQVLCQDVGKIEIAQSKSQVVVIAGVGGELLLSLIQQIIVNNVSEHLNNVRFILCPVHHTYKLRVGLKQLGLGLVSEQIVYDNKRFYEVIEVSFTTNNEISHTGHKMWDFTNTEHVMYQGQLINHYNKMLNKDKPYYQKVITDYQELTDS</sequence>
<reference evidence="1" key="1">
    <citation type="journal article" date="2015" name="Nature">
        <title>Complex archaea that bridge the gap between prokaryotes and eukaryotes.</title>
        <authorList>
            <person name="Spang A."/>
            <person name="Saw J.H."/>
            <person name="Jorgensen S.L."/>
            <person name="Zaremba-Niedzwiedzka K."/>
            <person name="Martijn J."/>
            <person name="Lind A.E."/>
            <person name="van Eijk R."/>
            <person name="Schleper C."/>
            <person name="Guy L."/>
            <person name="Ettema T.J."/>
        </authorList>
    </citation>
    <scope>NUCLEOTIDE SEQUENCE</scope>
</reference>
<dbReference type="SUPFAM" id="SSF53335">
    <property type="entry name" value="S-adenosyl-L-methionine-dependent methyltransferases"/>
    <property type="match status" value="1"/>
</dbReference>
<organism evidence="1">
    <name type="scientific">marine sediment metagenome</name>
    <dbReference type="NCBI Taxonomy" id="412755"/>
    <lineage>
        <taxon>unclassified sequences</taxon>
        <taxon>metagenomes</taxon>
        <taxon>ecological metagenomes</taxon>
    </lineage>
</organism>